<evidence type="ECO:0000313" key="1">
    <source>
        <dbReference type="EMBL" id="TLF72941.1"/>
    </source>
</evidence>
<name>A0A5R8NB70_9NOCA</name>
<evidence type="ECO:0000313" key="2">
    <source>
        <dbReference type="Proteomes" id="UP000306378"/>
    </source>
</evidence>
<reference evidence="1 2" key="1">
    <citation type="submission" date="2019-05" db="EMBL/GenBank/DDBJ databases">
        <title>Genomes sequences of two Nocardia cyriacigeorgica environmental isolates, type strains Nocardia asteroides ATCC 19247 and Nocardia cyriacigeorgica DSM 44484.</title>
        <authorList>
            <person name="Vautrin F."/>
            <person name="Bergeron E."/>
            <person name="Dubost A."/>
            <person name="Abrouk D."/>
            <person name="Rodriguez Nava V."/>
            <person name="Pujic P."/>
        </authorList>
    </citation>
    <scope>NUCLEOTIDE SEQUENCE [LARGE SCALE GENOMIC DNA]</scope>
    <source>
        <strain evidence="1 2">EML 446</strain>
    </source>
</reference>
<dbReference type="EMBL" id="VBUT01000014">
    <property type="protein sequence ID" value="TLF72941.1"/>
    <property type="molecule type" value="Genomic_DNA"/>
</dbReference>
<comment type="caution">
    <text evidence="1">The sequence shown here is derived from an EMBL/GenBank/DDBJ whole genome shotgun (WGS) entry which is preliminary data.</text>
</comment>
<dbReference type="Proteomes" id="UP000306378">
    <property type="component" value="Unassembled WGS sequence"/>
</dbReference>
<sequence>MQAGYFRLNSSTGWTAFFLPLGSEIVHVENNGDPNAPDYEIAFRYTGEFVASSPGTIPPAPPQPVDKWLVKRGENHDDGLGAVPIGRRIEIGPGAIGGGYHWFHRVGVTMVTITTDASGAYRFTEVPINGAIPTA</sequence>
<gene>
    <name evidence="1" type="ORF">FEK34_28380</name>
</gene>
<proteinExistence type="predicted"/>
<accession>A0A5R8NB70</accession>
<protein>
    <submittedName>
        <fullName evidence="1">Uncharacterized protein</fullName>
    </submittedName>
</protein>
<dbReference type="AlphaFoldDB" id="A0A5R8NB70"/>
<organism evidence="1 2">
    <name type="scientific">Nocardia cyriacigeorgica</name>
    <dbReference type="NCBI Taxonomy" id="135487"/>
    <lineage>
        <taxon>Bacteria</taxon>
        <taxon>Bacillati</taxon>
        <taxon>Actinomycetota</taxon>
        <taxon>Actinomycetes</taxon>
        <taxon>Mycobacteriales</taxon>
        <taxon>Nocardiaceae</taxon>
        <taxon>Nocardia</taxon>
    </lineage>
</organism>
<dbReference type="RefSeq" id="WP_138452865.1">
    <property type="nucleotide sequence ID" value="NZ_VBUT01000014.1"/>
</dbReference>